<dbReference type="AlphaFoldDB" id="A0A8E2EJH2"/>
<keyword evidence="3" id="KW-1185">Reference proteome</keyword>
<dbReference type="Gene3D" id="1.20.58.1420">
    <property type="entry name" value="Dsl1p vesicle tethering complex, Tip20p subunit, domain B"/>
    <property type="match status" value="1"/>
</dbReference>
<feature type="compositionally biased region" description="Acidic residues" evidence="1">
    <location>
        <begin position="769"/>
        <end position="781"/>
    </location>
</feature>
<sequence>MEQTEDRECRVSDYLDDKLQTLGDLDSLQSLLSNIRNQHGLLKKQLEDAGKDLQEAKKASQSHQASLQEQARQFSREQDDIDGRLKIITGSKTSDEAVPRFESSMDKLRRLDVANGYVELLKGVDVLSKEAQSQLRKPNGDALGPYRKLQTLVIRMLPLHDAAEEAAPHLLDHVSKTTQNLRREIKDAFSADLEVILKKIQWPNPKAVVPATLRDEWDTCVGKLLDLQMPELEAMESNSGRNAAAMEGNLGRSAPSKGPAVLFPFEVLVEPLEMRFRYHFEGDKPTNRLDKPEYFLSHITTLLDDYNAFMLDYLQPVLLSRFRGTDLAFNPIYIDATSALITALLPMLRTKIFTILPQLAGQPQLLSHTMHEIMGFDTSIRDDWRYDGGEGIEGWKGLAWEVLVQKDLFGRWLQVEKDFALARYQNIISAPDNGDLDYDSVDPGSTKPTKGAIRVNDLLETITDRYRPLTSFSQKLRFLIDIQLSIFDKFHERLHSGLEAYLSMTSSIGRTVQGISKEEQAKLQGVDGLERLCRINGSADYLEKAMRDWSDDLFFLELWEELQDRARGHPIEPLAGPMTIADVAERTSSTVGSDVDTGALFDETAGAYSRLRIRSEAIIIDVLSNNVRKTLRPYIRANPWAALTSPSSTNSSPSAELDPLLTYLDTALHFLSRALSAAPFRRITRNILHAISTVLWDGVLTRYHFSTAGAAQLAADLRAICRVVDASAGAGVAEVGIRKPIEAARLIGVPVKGTRARVQSRSQLPNPEPVEEEWEGGDAWDDDDEVAVEVEDSSSKVGRAGEADRGDGTGLGLWEVDRRLFDSNQSARDVLEEMGLEVLTENEARSLMRLRVELGS</sequence>
<proteinExistence type="predicted"/>
<dbReference type="OrthoDB" id="2189254at2759"/>
<dbReference type="Pfam" id="PF04437">
    <property type="entry name" value="RINT1_TIP1"/>
    <property type="match status" value="1"/>
</dbReference>
<gene>
    <name evidence="2" type="ORF">K432DRAFT_378152</name>
</gene>
<accession>A0A8E2EJH2</accession>
<name>A0A8E2EJH2_9PEZI</name>
<feature type="region of interest" description="Disordered" evidence="1">
    <location>
        <begin position="56"/>
        <end position="77"/>
    </location>
</feature>
<reference evidence="2 3" key="1">
    <citation type="journal article" date="2016" name="Nat. Commun.">
        <title>Ectomycorrhizal ecology is imprinted in the genome of the dominant symbiotic fungus Cenococcum geophilum.</title>
        <authorList>
            <consortium name="DOE Joint Genome Institute"/>
            <person name="Peter M."/>
            <person name="Kohler A."/>
            <person name="Ohm R.A."/>
            <person name="Kuo A."/>
            <person name="Krutzmann J."/>
            <person name="Morin E."/>
            <person name="Arend M."/>
            <person name="Barry K.W."/>
            <person name="Binder M."/>
            <person name="Choi C."/>
            <person name="Clum A."/>
            <person name="Copeland A."/>
            <person name="Grisel N."/>
            <person name="Haridas S."/>
            <person name="Kipfer T."/>
            <person name="LaButti K."/>
            <person name="Lindquist E."/>
            <person name="Lipzen A."/>
            <person name="Maire R."/>
            <person name="Meier B."/>
            <person name="Mihaltcheva S."/>
            <person name="Molinier V."/>
            <person name="Murat C."/>
            <person name="Poggeler S."/>
            <person name="Quandt C.A."/>
            <person name="Sperisen C."/>
            <person name="Tritt A."/>
            <person name="Tisserant E."/>
            <person name="Crous P.W."/>
            <person name="Henrissat B."/>
            <person name="Nehls U."/>
            <person name="Egli S."/>
            <person name="Spatafora J.W."/>
            <person name="Grigoriev I.V."/>
            <person name="Martin F.M."/>
        </authorList>
    </citation>
    <scope>NUCLEOTIDE SEQUENCE [LARGE SCALE GENOMIC DNA]</scope>
    <source>
        <strain evidence="2 3">CBS 459.81</strain>
    </source>
</reference>
<evidence type="ECO:0008006" key="4">
    <source>
        <dbReference type="Google" id="ProtNLM"/>
    </source>
</evidence>
<dbReference type="Gene3D" id="1.20.58.670">
    <property type="entry name" value="Dsl1p vesicle tethering complex, Tip20p subunit, domain D"/>
    <property type="match status" value="1"/>
</dbReference>
<dbReference type="InterPro" id="IPR007528">
    <property type="entry name" value="RINT1_Tip20"/>
</dbReference>
<dbReference type="PANTHER" id="PTHR13520:SF0">
    <property type="entry name" value="RAD50-INTERACTING PROTEIN 1"/>
    <property type="match status" value="1"/>
</dbReference>
<dbReference type="PANTHER" id="PTHR13520">
    <property type="entry name" value="RAD50-INTERACTING PROTEIN 1 RINT-1"/>
    <property type="match status" value="1"/>
</dbReference>
<evidence type="ECO:0000256" key="1">
    <source>
        <dbReference type="SAM" id="MobiDB-lite"/>
    </source>
</evidence>
<organism evidence="2 3">
    <name type="scientific">Lepidopterella palustris CBS 459.81</name>
    <dbReference type="NCBI Taxonomy" id="1314670"/>
    <lineage>
        <taxon>Eukaryota</taxon>
        <taxon>Fungi</taxon>
        <taxon>Dikarya</taxon>
        <taxon>Ascomycota</taxon>
        <taxon>Pezizomycotina</taxon>
        <taxon>Dothideomycetes</taxon>
        <taxon>Pleosporomycetidae</taxon>
        <taxon>Mytilinidiales</taxon>
        <taxon>Argynnaceae</taxon>
        <taxon>Lepidopterella</taxon>
    </lineage>
</organism>
<dbReference type="EMBL" id="KV744828">
    <property type="protein sequence ID" value="OCK84908.1"/>
    <property type="molecule type" value="Genomic_DNA"/>
</dbReference>
<dbReference type="Proteomes" id="UP000250266">
    <property type="component" value="Unassembled WGS sequence"/>
</dbReference>
<evidence type="ECO:0000313" key="2">
    <source>
        <dbReference type="EMBL" id="OCK84908.1"/>
    </source>
</evidence>
<evidence type="ECO:0000313" key="3">
    <source>
        <dbReference type="Proteomes" id="UP000250266"/>
    </source>
</evidence>
<protein>
    <recommendedName>
        <fullName evidence="4">RINT-1 family protein</fullName>
    </recommendedName>
</protein>
<dbReference type="InterPro" id="IPR042042">
    <property type="entry name" value="Tip20p_domB"/>
</dbReference>
<dbReference type="GO" id="GO:0060628">
    <property type="term" value="P:regulation of ER to Golgi vesicle-mediated transport"/>
    <property type="evidence" value="ECO:0007669"/>
    <property type="project" value="TreeGrafter"/>
</dbReference>
<dbReference type="GO" id="GO:0006888">
    <property type="term" value="P:endoplasmic reticulum to Golgi vesicle-mediated transport"/>
    <property type="evidence" value="ECO:0007669"/>
    <property type="project" value="InterPro"/>
</dbReference>
<dbReference type="InterPro" id="IPR042044">
    <property type="entry name" value="EXOC6PINT-1/Sec15/Tip20_C_dom2"/>
</dbReference>
<feature type="compositionally biased region" description="Polar residues" evidence="1">
    <location>
        <begin position="59"/>
        <end position="73"/>
    </location>
</feature>
<dbReference type="GO" id="GO:0006890">
    <property type="term" value="P:retrograde vesicle-mediated transport, Golgi to endoplasmic reticulum"/>
    <property type="evidence" value="ECO:0007669"/>
    <property type="project" value="InterPro"/>
</dbReference>
<feature type="region of interest" description="Disordered" evidence="1">
    <location>
        <begin position="758"/>
        <end position="781"/>
    </location>
</feature>
<dbReference type="GO" id="GO:0070939">
    <property type="term" value="C:Dsl1/NZR complex"/>
    <property type="evidence" value="ECO:0007669"/>
    <property type="project" value="InterPro"/>
</dbReference>
<dbReference type="PROSITE" id="PS51386">
    <property type="entry name" value="RINT1_TIP20"/>
    <property type="match status" value="1"/>
</dbReference>